<gene>
    <name evidence="1" type="ORF">SS50377_16654</name>
    <name evidence="2" type="ORF">SS50377_20939</name>
</gene>
<dbReference type="EMBL" id="AUWU02000001">
    <property type="protein sequence ID" value="KAH0577585.1"/>
    <property type="molecule type" value="Genomic_DNA"/>
</dbReference>
<evidence type="ECO:0000313" key="3">
    <source>
        <dbReference type="Proteomes" id="UP000018208"/>
    </source>
</evidence>
<dbReference type="SUPFAM" id="SSF48371">
    <property type="entry name" value="ARM repeat"/>
    <property type="match status" value="1"/>
</dbReference>
<dbReference type="InterPro" id="IPR016024">
    <property type="entry name" value="ARM-type_fold"/>
</dbReference>
<keyword evidence="3" id="KW-1185">Reference proteome</keyword>
<protein>
    <submittedName>
        <fullName evidence="1">Uncharacterized protein</fullName>
    </submittedName>
</protein>
<organism evidence="1">
    <name type="scientific">Spironucleus salmonicida</name>
    <dbReference type="NCBI Taxonomy" id="348837"/>
    <lineage>
        <taxon>Eukaryota</taxon>
        <taxon>Metamonada</taxon>
        <taxon>Diplomonadida</taxon>
        <taxon>Hexamitidae</taxon>
        <taxon>Hexamitinae</taxon>
        <taxon>Spironucleus</taxon>
    </lineage>
</organism>
<dbReference type="VEuPathDB" id="GiardiaDB:SS50377_20939"/>
<proteinExistence type="predicted"/>
<dbReference type="Proteomes" id="UP000018208">
    <property type="component" value="Unassembled WGS sequence"/>
</dbReference>
<dbReference type="EMBL" id="KI546135">
    <property type="protein sequence ID" value="EST43612.1"/>
    <property type="molecule type" value="Genomic_DNA"/>
</dbReference>
<evidence type="ECO:0000313" key="2">
    <source>
        <dbReference type="EMBL" id="KAH0577585.1"/>
    </source>
</evidence>
<reference evidence="1 2" key="1">
    <citation type="journal article" date="2014" name="PLoS Genet.">
        <title>The Genome of Spironucleus salmonicida Highlights a Fish Pathogen Adapted to Fluctuating Environments.</title>
        <authorList>
            <person name="Xu F."/>
            <person name="Jerlstrom-Hultqvist J."/>
            <person name="Einarsson E."/>
            <person name="Astvaldsson A."/>
            <person name="Svard S.G."/>
            <person name="Andersson J.O."/>
        </authorList>
    </citation>
    <scope>NUCLEOTIDE SEQUENCE</scope>
    <source>
        <strain evidence="2">ATCC 50377</strain>
    </source>
</reference>
<reference evidence="2" key="2">
    <citation type="submission" date="2020-12" db="EMBL/GenBank/DDBJ databases">
        <title>New Spironucleus salmonicida genome in near-complete chromosomes.</title>
        <authorList>
            <person name="Xu F."/>
            <person name="Kurt Z."/>
            <person name="Jimenez-Gonzalez A."/>
            <person name="Astvaldsson A."/>
            <person name="Andersson J.O."/>
            <person name="Svard S.G."/>
        </authorList>
    </citation>
    <scope>NUCLEOTIDE SEQUENCE</scope>
    <source>
        <strain evidence="2">ATCC 50377</strain>
    </source>
</reference>
<dbReference type="AlphaFoldDB" id="V6LGF9"/>
<dbReference type="OrthoDB" id="10250231at2759"/>
<name>V6LGF9_9EUKA</name>
<sequence>MNLEDVLVAFNNSISSDQGLIMAASEQIMRFQRAYNEFLPIALQVSCDLSITVENSVRLATAVQFMRCLDNNINVLSQNELTYLLTTIVPATAGVAILNDARITNPLIDSFKLCFEQYVHKASMYGMEAGQLFESIFGSIFQAVDNQNVTKTEVALRCFVIYSRLLYQEIYSGPRDQACNYFYLNCLKNLIQYLVSLEDKVCSFASPSFINQAIQSVFALLDPRPLKDIFTNPDYADIPDIISQLLNNFGLASQSIQLQDAKEYACQILMKYISRARYVNSKISRIPDCNQFLEQWEQKQVYIAEIIVRELDLCPNFNLFQDHKSLESVFMVAGSLLEQQYSGQFVHPYASDYIMKNAQKIVNSVFGMIINAANVRMDRFENDDLLVIDCLKPSIDLVRLICIIDSNINSGLEQLAIESMNDFLSNKLSNEDFQDQEKQAKIFVGVLLIRRGLPNAPVSHKVKICLRSLEKQQLLHPIVFEEAAKLLISVCIDDYDNYNTFQYIQGATFDQAWQISEDSTQDSVPYIIDIMCQIYVSDSPGLFQCRMLSGILSRPVRQGFLPNLRICDLLAKSILIMLKTEDKAQSGGMVTFTKIALQYVPADVSNTFLSQFLSSQTEFQQLPQLIQKGAQFRGLIENAFNILSLCIDSLPDIYSSFETTVVDLCESILSVDFELAQSVFNVLDLFYGKHFVPDTVQPNLFDNCLKGFSQIFNMETFSESICYIYHVIPRHVELINQNSLEESSIYQLGVRLLQDEQLIAKGFGFMLLGSLLDKYVSRFSQSKIDKILPQFIQIFSQFFTDLTIFNTTQEIDPESKRYILFSLSYFFFIVTGICESNNLYIEQIKAVLSSESGQISLASMAFVASWSIHDDQYRPSQSFRFTLVSYVCLSVETLLSLSLPQTRLVTWPCLLCARYAVRCQLDYSAPKVPEITFSLLQLTNLPMNQFSQIFSNVNSVSIVFAQIVDQKDLPFWNRTDSTLFAKLARKVGINQEERSQYGSINVGARNLAKNIGTALDRMDTWQNLPQEFVIFIQSEINQIRSGQEGIMGDFLEQFGQI</sequence>
<evidence type="ECO:0000313" key="1">
    <source>
        <dbReference type="EMBL" id="EST43612.1"/>
    </source>
</evidence>
<accession>V6LGF9</accession>